<accession>A0A367PPR5</accession>
<dbReference type="InterPro" id="IPR005119">
    <property type="entry name" value="LysR_subst-bd"/>
</dbReference>
<dbReference type="AlphaFoldDB" id="A0A367PPR5"/>
<dbReference type="PANTHER" id="PTHR30419:SF8">
    <property type="entry name" value="NITROGEN ASSIMILATION TRANSCRIPTIONAL ACTIVATOR-RELATED"/>
    <property type="match status" value="1"/>
</dbReference>
<dbReference type="Gene3D" id="3.40.190.290">
    <property type="match status" value="1"/>
</dbReference>
<dbReference type="PROSITE" id="PS50931">
    <property type="entry name" value="HTH_LYSR"/>
    <property type="match status" value="1"/>
</dbReference>
<evidence type="ECO:0000256" key="1">
    <source>
        <dbReference type="ARBA" id="ARBA00009437"/>
    </source>
</evidence>
<dbReference type="FunFam" id="1.10.10.10:FF:000001">
    <property type="entry name" value="LysR family transcriptional regulator"/>
    <property type="match status" value="1"/>
</dbReference>
<evidence type="ECO:0000256" key="2">
    <source>
        <dbReference type="ARBA" id="ARBA00023015"/>
    </source>
</evidence>
<dbReference type="SUPFAM" id="SSF53850">
    <property type="entry name" value="Periplasmic binding protein-like II"/>
    <property type="match status" value="1"/>
</dbReference>
<evidence type="ECO:0000313" key="6">
    <source>
        <dbReference type="EMBL" id="RCJ09544.1"/>
    </source>
</evidence>
<evidence type="ECO:0000256" key="4">
    <source>
        <dbReference type="ARBA" id="ARBA00023163"/>
    </source>
</evidence>
<dbReference type="GO" id="GO:0003677">
    <property type="term" value="F:DNA binding"/>
    <property type="evidence" value="ECO:0007669"/>
    <property type="project" value="UniProtKB-KW"/>
</dbReference>
<keyword evidence="4" id="KW-0804">Transcription</keyword>
<dbReference type="EMBL" id="QDHA01000010">
    <property type="protein sequence ID" value="RCJ09544.1"/>
    <property type="molecule type" value="Genomic_DNA"/>
</dbReference>
<name>A0A367PPR5_CUPNE</name>
<evidence type="ECO:0000313" key="7">
    <source>
        <dbReference type="Proteomes" id="UP000253501"/>
    </source>
</evidence>
<dbReference type="SUPFAM" id="SSF46785">
    <property type="entry name" value="Winged helix' DNA-binding domain"/>
    <property type="match status" value="1"/>
</dbReference>
<dbReference type="Gene3D" id="1.10.10.10">
    <property type="entry name" value="Winged helix-like DNA-binding domain superfamily/Winged helix DNA-binding domain"/>
    <property type="match status" value="1"/>
</dbReference>
<gene>
    <name evidence="6" type="ORF">DDK22_05065</name>
</gene>
<dbReference type="InterPro" id="IPR050950">
    <property type="entry name" value="HTH-type_LysR_regulators"/>
</dbReference>
<dbReference type="InterPro" id="IPR036388">
    <property type="entry name" value="WH-like_DNA-bd_sf"/>
</dbReference>
<evidence type="ECO:0000259" key="5">
    <source>
        <dbReference type="PROSITE" id="PS50931"/>
    </source>
</evidence>
<keyword evidence="3" id="KW-0238">DNA-binding</keyword>
<reference evidence="6 7" key="1">
    <citation type="submission" date="2018-04" db="EMBL/GenBank/DDBJ databases">
        <title>Cupriavidus necator CR12 genome sequencing and assembly.</title>
        <authorList>
            <person name="Ben Fekih I."/>
            <person name="Mazhar H.S."/>
            <person name="Bello S.K."/>
            <person name="Rensing C."/>
        </authorList>
    </citation>
    <scope>NUCLEOTIDE SEQUENCE [LARGE SCALE GENOMIC DNA]</scope>
    <source>
        <strain evidence="6 7">CR12</strain>
    </source>
</reference>
<keyword evidence="2" id="KW-0805">Transcription regulation</keyword>
<dbReference type="InterPro" id="IPR036390">
    <property type="entry name" value="WH_DNA-bd_sf"/>
</dbReference>
<proteinExistence type="inferred from homology"/>
<organism evidence="6 7">
    <name type="scientific">Cupriavidus necator</name>
    <name type="common">Alcaligenes eutrophus</name>
    <name type="synonym">Ralstonia eutropha</name>
    <dbReference type="NCBI Taxonomy" id="106590"/>
    <lineage>
        <taxon>Bacteria</taxon>
        <taxon>Pseudomonadati</taxon>
        <taxon>Pseudomonadota</taxon>
        <taxon>Betaproteobacteria</taxon>
        <taxon>Burkholderiales</taxon>
        <taxon>Burkholderiaceae</taxon>
        <taxon>Cupriavidus</taxon>
    </lineage>
</organism>
<dbReference type="Pfam" id="PF03466">
    <property type="entry name" value="LysR_substrate"/>
    <property type="match status" value="1"/>
</dbReference>
<comment type="caution">
    <text evidence="6">The sequence shown here is derived from an EMBL/GenBank/DDBJ whole genome shotgun (WGS) entry which is preliminary data.</text>
</comment>
<protein>
    <submittedName>
        <fullName evidence="6">LysR family transcriptional regulator</fullName>
    </submittedName>
</protein>
<comment type="similarity">
    <text evidence="1">Belongs to the LysR transcriptional regulatory family.</text>
</comment>
<dbReference type="GO" id="GO:0005829">
    <property type="term" value="C:cytosol"/>
    <property type="evidence" value="ECO:0007669"/>
    <property type="project" value="TreeGrafter"/>
</dbReference>
<sequence length="305" mass="33259">MISCMSRINFALEDLQAFVATAEKGSFRVAAETLYISQPALSRRIDKLEKTLGSRLLERTTRRVEMTHVGRQFLEDARAALDILDSAVFRLGDEAALRRGLVTVAAIPSAAAHLLPDAIGVFAARHPGVRVRVIDESANAALSSVLSGESDFGLNFMGSQEPNIEFRPIRTEPYLLVLQRDHPWADRKSVAWADLAGQRMAGVSRQSGNRALIENAIAHLEQRPTIYYEANHVVGVLALVEAGLGMAVLPGLALPRGHPRLCAIALTEPAVDRVLALIRRRDRALQPAAKALFDILTSDAEMSTD</sequence>
<dbReference type="InterPro" id="IPR000847">
    <property type="entry name" value="LysR_HTH_N"/>
</dbReference>
<dbReference type="PANTHER" id="PTHR30419">
    <property type="entry name" value="HTH-TYPE TRANSCRIPTIONAL REGULATOR YBHD"/>
    <property type="match status" value="1"/>
</dbReference>
<dbReference type="CDD" id="cd08440">
    <property type="entry name" value="PBP2_LTTR_like_4"/>
    <property type="match status" value="1"/>
</dbReference>
<dbReference type="PRINTS" id="PR00039">
    <property type="entry name" value="HTHLYSR"/>
</dbReference>
<dbReference type="Proteomes" id="UP000253501">
    <property type="component" value="Unassembled WGS sequence"/>
</dbReference>
<feature type="domain" description="HTH lysR-type" evidence="5">
    <location>
        <begin position="12"/>
        <end position="67"/>
    </location>
</feature>
<evidence type="ECO:0000256" key="3">
    <source>
        <dbReference type="ARBA" id="ARBA00023125"/>
    </source>
</evidence>
<dbReference type="Pfam" id="PF00126">
    <property type="entry name" value="HTH_1"/>
    <property type="match status" value="1"/>
</dbReference>
<dbReference type="GO" id="GO:0003700">
    <property type="term" value="F:DNA-binding transcription factor activity"/>
    <property type="evidence" value="ECO:0007669"/>
    <property type="project" value="InterPro"/>
</dbReference>